<dbReference type="Pfam" id="PF00155">
    <property type="entry name" value="Aminotran_1_2"/>
    <property type="match status" value="1"/>
</dbReference>
<dbReference type="SUPFAM" id="SSF53383">
    <property type="entry name" value="PLP-dependent transferases"/>
    <property type="match status" value="1"/>
</dbReference>
<dbReference type="PROSITE" id="PS00105">
    <property type="entry name" value="AA_TRANSFER_CLASS_1"/>
    <property type="match status" value="1"/>
</dbReference>
<organism evidence="3 4">
    <name type="scientific">Cereibacter changlensis JA139</name>
    <dbReference type="NCBI Taxonomy" id="1188249"/>
    <lineage>
        <taxon>Bacteria</taxon>
        <taxon>Pseudomonadati</taxon>
        <taxon>Pseudomonadota</taxon>
        <taxon>Alphaproteobacteria</taxon>
        <taxon>Rhodobacterales</taxon>
        <taxon>Paracoccaceae</taxon>
        <taxon>Cereibacter</taxon>
    </lineage>
</organism>
<dbReference type="PANTHER" id="PTHR43510:SF1">
    <property type="entry name" value="AMINOTRANSFERASE FUNCTION, HYPOTHETICAL (EUROFUNG)"/>
    <property type="match status" value="1"/>
</dbReference>
<dbReference type="Gene3D" id="3.40.640.10">
    <property type="entry name" value="Type I PLP-dependent aspartate aminotransferase-like (Major domain)"/>
    <property type="match status" value="1"/>
</dbReference>
<dbReference type="Proteomes" id="UP000241010">
    <property type="component" value="Unassembled WGS sequence"/>
</dbReference>
<protein>
    <recommendedName>
        <fullName evidence="1">Aminotransferase</fullName>
        <ecNumber evidence="1">2.6.1.-</ecNumber>
    </recommendedName>
</protein>
<evidence type="ECO:0000313" key="3">
    <source>
        <dbReference type="EMBL" id="PTE19710.1"/>
    </source>
</evidence>
<comment type="similarity">
    <text evidence="1">Belongs to the class-I pyridoxal-phosphate-dependent aminotransferase family.</text>
</comment>
<evidence type="ECO:0000256" key="1">
    <source>
        <dbReference type="RuleBase" id="RU000481"/>
    </source>
</evidence>
<dbReference type="EMBL" id="PZKG01000194">
    <property type="protein sequence ID" value="PTE19710.1"/>
    <property type="molecule type" value="Genomic_DNA"/>
</dbReference>
<gene>
    <name evidence="3" type="ORF">C5F48_21430</name>
</gene>
<dbReference type="CDD" id="cd00609">
    <property type="entry name" value="AAT_like"/>
    <property type="match status" value="1"/>
</dbReference>
<name>A0A2T4JP78_9RHOB</name>
<evidence type="ECO:0000259" key="2">
    <source>
        <dbReference type="Pfam" id="PF00155"/>
    </source>
</evidence>
<dbReference type="OrthoDB" id="9803354at2"/>
<dbReference type="InterPro" id="IPR015422">
    <property type="entry name" value="PyrdxlP-dep_Trfase_small"/>
</dbReference>
<evidence type="ECO:0000313" key="4">
    <source>
        <dbReference type="Proteomes" id="UP000241010"/>
    </source>
</evidence>
<keyword evidence="4" id="KW-1185">Reference proteome</keyword>
<dbReference type="InterPro" id="IPR015424">
    <property type="entry name" value="PyrdxlP-dep_Trfase"/>
</dbReference>
<dbReference type="PANTHER" id="PTHR43510">
    <property type="entry name" value="AMINOTRANSFERASE FUNCTION, HYPOTHETICAL (EUROFUNG)"/>
    <property type="match status" value="1"/>
</dbReference>
<dbReference type="InterPro" id="IPR004838">
    <property type="entry name" value="NHTrfase_class1_PyrdxlP-BS"/>
</dbReference>
<sequence length="404" mass="43802">MKIEPFGVEIWMNEYETKCRLNLAETCVESLTIAELLELTGSNTADLSALLPMKMTYGAIEGSERLRNAIAAFYDSQSPQNVIVTHGTIGANMLVHRALVERGDRVVSIVPTYQQHHSIPASIGADVHLLQLQEKDGWLPDLGALRALALPGTKLIALTNPNNPTGALIPREMLLEIAEIARAAGAWVLCDEVYRGTDQEGPGMTVSMADLYEKGISTAGMSKAFSLAGLRLGWVAAPPEVIAEVLIQRDYDTISVGMIDDHFATLALENAGRVLARSRAITRGNLALLAEWIEAEPKLSWVRPRSGTTALVKLDLPMSSREFCTELLRETGVMFTPGSAMGMEGYVRIGYANPPEVLREGLALVSGFLARHGSRISRSQKRAPVSSTASLNWKSGLWRPGPGS</sequence>
<dbReference type="GO" id="GO:0008483">
    <property type="term" value="F:transaminase activity"/>
    <property type="evidence" value="ECO:0007669"/>
    <property type="project" value="UniProtKB-KW"/>
</dbReference>
<proteinExistence type="inferred from homology"/>
<dbReference type="EC" id="2.6.1.-" evidence="1"/>
<comment type="caution">
    <text evidence="3">The sequence shown here is derived from an EMBL/GenBank/DDBJ whole genome shotgun (WGS) entry which is preliminary data.</text>
</comment>
<accession>A0A2T4JP78</accession>
<dbReference type="InterPro" id="IPR015421">
    <property type="entry name" value="PyrdxlP-dep_Trfase_major"/>
</dbReference>
<dbReference type="RefSeq" id="WP_107665795.1">
    <property type="nucleotide sequence ID" value="NZ_PZKG01000194.1"/>
</dbReference>
<dbReference type="Gene3D" id="3.90.1150.10">
    <property type="entry name" value="Aspartate Aminotransferase, domain 1"/>
    <property type="match status" value="1"/>
</dbReference>
<comment type="cofactor">
    <cofactor evidence="1">
        <name>pyridoxal 5'-phosphate</name>
        <dbReference type="ChEBI" id="CHEBI:597326"/>
    </cofactor>
</comment>
<keyword evidence="1 3" id="KW-0808">Transferase</keyword>
<feature type="domain" description="Aminotransferase class I/classII large" evidence="2">
    <location>
        <begin position="56"/>
        <end position="356"/>
    </location>
</feature>
<reference evidence="3 4" key="1">
    <citation type="submission" date="2018-03" db="EMBL/GenBank/DDBJ databases">
        <title>Cereibacter changlensis.</title>
        <authorList>
            <person name="Meyer T.E."/>
            <person name="Miller S."/>
            <person name="Lodha T."/>
            <person name="Gandham S."/>
            <person name="Chintalapati S."/>
            <person name="Chintalapati V.R."/>
        </authorList>
    </citation>
    <scope>NUCLEOTIDE SEQUENCE [LARGE SCALE GENOMIC DNA]</scope>
    <source>
        <strain evidence="3 4">JA139</strain>
    </source>
</reference>
<dbReference type="GO" id="GO:0030170">
    <property type="term" value="F:pyridoxal phosphate binding"/>
    <property type="evidence" value="ECO:0007669"/>
    <property type="project" value="InterPro"/>
</dbReference>
<dbReference type="NCBIfam" id="NF005593">
    <property type="entry name" value="PRK07324.1"/>
    <property type="match status" value="1"/>
</dbReference>
<dbReference type="InterPro" id="IPR004839">
    <property type="entry name" value="Aminotransferase_I/II_large"/>
</dbReference>
<keyword evidence="1 3" id="KW-0032">Aminotransferase</keyword>
<dbReference type="AlphaFoldDB" id="A0A2T4JP78"/>